<evidence type="ECO:0000259" key="2">
    <source>
        <dbReference type="PROSITE" id="PS50983"/>
    </source>
</evidence>
<evidence type="ECO:0000256" key="1">
    <source>
        <dbReference type="ARBA" id="ARBA00022729"/>
    </source>
</evidence>
<dbReference type="AlphaFoldDB" id="A0A844G326"/>
<name>A0A844G326_9BACT</name>
<organism evidence="3 4">
    <name type="scientific">Victivallis lenta</name>
    <dbReference type="NCBI Taxonomy" id="2606640"/>
    <lineage>
        <taxon>Bacteria</taxon>
        <taxon>Pseudomonadati</taxon>
        <taxon>Lentisphaerota</taxon>
        <taxon>Lentisphaeria</taxon>
        <taxon>Victivallales</taxon>
        <taxon>Victivallaceae</taxon>
        <taxon>Victivallis</taxon>
    </lineage>
</organism>
<dbReference type="Gene3D" id="3.40.50.1980">
    <property type="entry name" value="Nitrogenase molybdenum iron protein domain"/>
    <property type="match status" value="2"/>
</dbReference>
<dbReference type="InterPro" id="IPR002491">
    <property type="entry name" value="ABC_transptr_periplasmic_BD"/>
</dbReference>
<dbReference type="Proteomes" id="UP000435649">
    <property type="component" value="Unassembled WGS sequence"/>
</dbReference>
<keyword evidence="1" id="KW-0732">Signal</keyword>
<gene>
    <name evidence="3" type="ORF">FYJ85_13670</name>
</gene>
<comment type="caution">
    <text evidence="3">The sequence shown here is derived from an EMBL/GenBank/DDBJ whole genome shotgun (WGS) entry which is preliminary data.</text>
</comment>
<evidence type="ECO:0000313" key="4">
    <source>
        <dbReference type="Proteomes" id="UP000435649"/>
    </source>
</evidence>
<reference evidence="3 4" key="1">
    <citation type="submission" date="2019-08" db="EMBL/GenBank/DDBJ databases">
        <title>In-depth cultivation of the pig gut microbiome towards novel bacterial diversity and tailored functional studies.</title>
        <authorList>
            <person name="Wylensek D."/>
            <person name="Hitch T.C.A."/>
            <person name="Clavel T."/>
        </authorList>
    </citation>
    <scope>NUCLEOTIDE SEQUENCE [LARGE SCALE GENOMIC DNA]</scope>
    <source>
        <strain evidence="3 4">BBE-744-WT-12</strain>
    </source>
</reference>
<accession>A0A844G326</accession>
<feature type="domain" description="Fe/B12 periplasmic-binding" evidence="2">
    <location>
        <begin position="42"/>
        <end position="294"/>
    </location>
</feature>
<proteinExistence type="predicted"/>
<keyword evidence="4" id="KW-1185">Reference proteome</keyword>
<evidence type="ECO:0000313" key="3">
    <source>
        <dbReference type="EMBL" id="MST98087.1"/>
    </source>
</evidence>
<dbReference type="PROSITE" id="PS50983">
    <property type="entry name" value="FE_B12_PBP"/>
    <property type="match status" value="1"/>
</dbReference>
<protein>
    <submittedName>
        <fullName evidence="3">ABC transporter substrate-binding protein</fullName>
    </submittedName>
</protein>
<sequence length="306" mass="33539">MPELNSSKKSVYSHTLNRIPFTMKPLFWIVLTICVSATAAERVASLSPNLTETVVRLGAEDQLVGRSSACDYPESVRKLPVVGRFGVPALEPLLATRPTLVIAETLRNDADAERLRELGVRLEAFPAVTVDDYFRNLARLGALLGKEKEAREEAGRAKQLIAAWKADDAALTEKERPKVLVIIGVSPVVTAGKNSFLTPLIKLAGGRNVAGKVDKNYFSCSFEQIVLWQPEVILAPGLSPELLRELKKSPGWDLLPAVKNGRVVTGFDADLAYRLGPRTFDGIAQLREILRPPASVRHTQPQSRAE</sequence>
<dbReference type="PANTHER" id="PTHR30535">
    <property type="entry name" value="VITAMIN B12-BINDING PROTEIN"/>
    <property type="match status" value="1"/>
</dbReference>
<dbReference type="EMBL" id="VUNS01000015">
    <property type="protein sequence ID" value="MST98087.1"/>
    <property type="molecule type" value="Genomic_DNA"/>
</dbReference>
<dbReference type="InterPro" id="IPR050902">
    <property type="entry name" value="ABC_Transporter_SBP"/>
</dbReference>
<dbReference type="InterPro" id="IPR054828">
    <property type="entry name" value="Vit_B12_bind_prot"/>
</dbReference>
<dbReference type="PANTHER" id="PTHR30535:SF34">
    <property type="entry name" value="MOLYBDATE-BINDING PROTEIN MOLA"/>
    <property type="match status" value="1"/>
</dbReference>
<dbReference type="Pfam" id="PF01497">
    <property type="entry name" value="Peripla_BP_2"/>
    <property type="match status" value="1"/>
</dbReference>
<dbReference type="SUPFAM" id="SSF53807">
    <property type="entry name" value="Helical backbone' metal receptor"/>
    <property type="match status" value="1"/>
</dbReference>
<dbReference type="NCBIfam" id="NF038402">
    <property type="entry name" value="TroA_like"/>
    <property type="match status" value="1"/>
</dbReference>